<proteinExistence type="predicted"/>
<dbReference type="EMBL" id="CADEBD010000314">
    <property type="protein sequence ID" value="CAB3243806.1"/>
    <property type="molecule type" value="Genomic_DNA"/>
</dbReference>
<organism evidence="2 3">
    <name type="scientific">Arctia plantaginis</name>
    <name type="common">Wood tiger moth</name>
    <name type="synonym">Phalaena plantaginis</name>
    <dbReference type="NCBI Taxonomy" id="874455"/>
    <lineage>
        <taxon>Eukaryota</taxon>
        <taxon>Metazoa</taxon>
        <taxon>Ecdysozoa</taxon>
        <taxon>Arthropoda</taxon>
        <taxon>Hexapoda</taxon>
        <taxon>Insecta</taxon>
        <taxon>Pterygota</taxon>
        <taxon>Neoptera</taxon>
        <taxon>Endopterygota</taxon>
        <taxon>Lepidoptera</taxon>
        <taxon>Glossata</taxon>
        <taxon>Ditrysia</taxon>
        <taxon>Noctuoidea</taxon>
        <taxon>Erebidae</taxon>
        <taxon>Arctiinae</taxon>
        <taxon>Arctia</taxon>
    </lineage>
</organism>
<evidence type="ECO:0000313" key="3">
    <source>
        <dbReference type="Proteomes" id="UP000494256"/>
    </source>
</evidence>
<name>A0A8S1AFI8_ARCPL</name>
<keyword evidence="1" id="KW-0472">Membrane</keyword>
<dbReference type="AlphaFoldDB" id="A0A8S1AFI8"/>
<keyword evidence="1" id="KW-1133">Transmembrane helix</keyword>
<sequence>MKVFVNSSFLGMLRHSKTINVVISRSIKNFGHKRQPVPIITTLWHGFLTFTFIGLVLEWKKIKMLIFGDAFDTPMLQESVESNDNLK</sequence>
<gene>
    <name evidence="2" type="ORF">APLA_LOCUS10536</name>
</gene>
<reference evidence="2 3" key="1">
    <citation type="submission" date="2020-04" db="EMBL/GenBank/DDBJ databases">
        <authorList>
            <person name="Wallbank WR R."/>
            <person name="Pardo Diaz C."/>
            <person name="Kozak K."/>
            <person name="Martin S."/>
            <person name="Jiggins C."/>
            <person name="Moest M."/>
            <person name="Warren A I."/>
            <person name="Byers J.R.P. K."/>
            <person name="Montejo-Kovacevich G."/>
            <person name="Yen C E."/>
        </authorList>
    </citation>
    <scope>NUCLEOTIDE SEQUENCE [LARGE SCALE GENOMIC DNA]</scope>
</reference>
<dbReference type="Proteomes" id="UP000494256">
    <property type="component" value="Unassembled WGS sequence"/>
</dbReference>
<keyword evidence="1" id="KW-0812">Transmembrane</keyword>
<evidence type="ECO:0000313" key="2">
    <source>
        <dbReference type="EMBL" id="CAB3243806.1"/>
    </source>
</evidence>
<accession>A0A8S1AFI8</accession>
<feature type="transmembrane region" description="Helical" evidence="1">
    <location>
        <begin position="37"/>
        <end position="57"/>
    </location>
</feature>
<evidence type="ECO:0000256" key="1">
    <source>
        <dbReference type="SAM" id="Phobius"/>
    </source>
</evidence>
<evidence type="ECO:0008006" key="4">
    <source>
        <dbReference type="Google" id="ProtNLM"/>
    </source>
</evidence>
<protein>
    <recommendedName>
        <fullName evidence="4">Transmembrane protein</fullName>
    </recommendedName>
</protein>
<comment type="caution">
    <text evidence="2">The sequence shown here is derived from an EMBL/GenBank/DDBJ whole genome shotgun (WGS) entry which is preliminary data.</text>
</comment>
<dbReference type="OrthoDB" id="5970161at2759"/>